<reference evidence="8 9" key="1">
    <citation type="submission" date="2024-09" db="EMBL/GenBank/DDBJ databases">
        <authorList>
            <person name="Sun Q."/>
            <person name="Mori K."/>
        </authorList>
    </citation>
    <scope>NUCLEOTIDE SEQUENCE [LARGE SCALE GENOMIC DNA]</scope>
    <source>
        <strain evidence="8 9">JCM 11201</strain>
    </source>
</reference>
<sequence length="299" mass="32401">MEFLHIPKAFLQMNTIFISILIEALPFILIGVFVSGIIQMFITEDMVARFMPKNRVLSILMALILGLLFPGCECGIVPIVRRLIGKGVPAHAGVAFMLTGPIVNPVVLFATYVAFGNSWKMVWLRAGTAFIVAFVVALIVSFLFKGSILKNESQHSHSSSVQKTVKQKLWDVCEHAVQEFFSMGKYLIIGALIAASVQTFVKTSVLLSVGQGPFASAGVMMGLAFILSLCSEADAFIASSFQSTFAVSSLVAFLVFGPMVDIKNTLMMLGSFKTKFVVVLIALIAVTVYLSSVVLHFVG</sequence>
<evidence type="ECO:0000256" key="2">
    <source>
        <dbReference type="ARBA" id="ARBA00006386"/>
    </source>
</evidence>
<comment type="similarity">
    <text evidence="2">Belongs to the UPF0718 family.</text>
</comment>
<evidence type="ECO:0000256" key="7">
    <source>
        <dbReference type="SAM" id="Phobius"/>
    </source>
</evidence>
<evidence type="ECO:0000256" key="3">
    <source>
        <dbReference type="ARBA" id="ARBA00022475"/>
    </source>
</evidence>
<evidence type="ECO:0000256" key="1">
    <source>
        <dbReference type="ARBA" id="ARBA00004651"/>
    </source>
</evidence>
<dbReference type="RefSeq" id="WP_379949172.1">
    <property type="nucleotide sequence ID" value="NZ_JBHMAF010000046.1"/>
</dbReference>
<evidence type="ECO:0000256" key="4">
    <source>
        <dbReference type="ARBA" id="ARBA00022692"/>
    </source>
</evidence>
<keyword evidence="9" id="KW-1185">Reference proteome</keyword>
<gene>
    <name evidence="8" type="ORF">ACFFMS_10380</name>
</gene>
<proteinExistence type="inferred from homology"/>
<accession>A0ABV5WE58</accession>
<feature type="transmembrane region" description="Helical" evidence="7">
    <location>
        <begin position="213"/>
        <end position="229"/>
    </location>
</feature>
<dbReference type="InterPro" id="IPR005524">
    <property type="entry name" value="DUF318"/>
</dbReference>
<feature type="transmembrane region" description="Helical" evidence="7">
    <location>
        <begin position="235"/>
        <end position="256"/>
    </location>
</feature>
<feature type="transmembrane region" description="Helical" evidence="7">
    <location>
        <begin position="122"/>
        <end position="144"/>
    </location>
</feature>
<evidence type="ECO:0000313" key="8">
    <source>
        <dbReference type="EMBL" id="MFB9758882.1"/>
    </source>
</evidence>
<dbReference type="EMBL" id="JBHMAF010000046">
    <property type="protein sequence ID" value="MFB9758882.1"/>
    <property type="molecule type" value="Genomic_DNA"/>
</dbReference>
<evidence type="ECO:0000256" key="5">
    <source>
        <dbReference type="ARBA" id="ARBA00022989"/>
    </source>
</evidence>
<dbReference type="PANTHER" id="PTHR34184:SF4">
    <property type="entry name" value="UPF0718 PROTEIN YCGR"/>
    <property type="match status" value="1"/>
</dbReference>
<dbReference type="PANTHER" id="PTHR34184">
    <property type="entry name" value="UPF0718 PROTEIN YCGR"/>
    <property type="match status" value="1"/>
</dbReference>
<comment type="caution">
    <text evidence="8">The sequence shown here is derived from an EMBL/GenBank/DDBJ whole genome shotgun (WGS) entry which is preliminary data.</text>
</comment>
<evidence type="ECO:0000256" key="6">
    <source>
        <dbReference type="ARBA" id="ARBA00023136"/>
    </source>
</evidence>
<dbReference type="Pfam" id="PF03773">
    <property type="entry name" value="ArsP_1"/>
    <property type="match status" value="1"/>
</dbReference>
<keyword evidence="3" id="KW-1003">Cell membrane</keyword>
<feature type="transmembrane region" description="Helical" evidence="7">
    <location>
        <begin position="92"/>
        <end position="115"/>
    </location>
</feature>
<evidence type="ECO:0000313" key="9">
    <source>
        <dbReference type="Proteomes" id="UP001589609"/>
    </source>
</evidence>
<keyword evidence="6 7" id="KW-0472">Membrane</keyword>
<keyword evidence="4 7" id="KW-0812">Transmembrane</keyword>
<comment type="subcellular location">
    <subcellularLocation>
        <location evidence="1">Cell membrane</location>
        <topology evidence="1">Multi-pass membrane protein</topology>
    </subcellularLocation>
</comment>
<feature type="transmembrane region" description="Helical" evidence="7">
    <location>
        <begin position="16"/>
        <end position="38"/>
    </location>
</feature>
<protein>
    <submittedName>
        <fullName evidence="8">Permease</fullName>
    </submittedName>
</protein>
<feature type="transmembrane region" description="Helical" evidence="7">
    <location>
        <begin position="276"/>
        <end position="298"/>
    </location>
</feature>
<feature type="transmembrane region" description="Helical" evidence="7">
    <location>
        <begin position="59"/>
        <end position="80"/>
    </location>
</feature>
<keyword evidence="5 7" id="KW-1133">Transmembrane helix</keyword>
<dbReference type="Proteomes" id="UP001589609">
    <property type="component" value="Unassembled WGS sequence"/>
</dbReference>
<organism evidence="8 9">
    <name type="scientific">Ectobacillus funiculus</name>
    <dbReference type="NCBI Taxonomy" id="137993"/>
    <lineage>
        <taxon>Bacteria</taxon>
        <taxon>Bacillati</taxon>
        <taxon>Bacillota</taxon>
        <taxon>Bacilli</taxon>
        <taxon>Bacillales</taxon>
        <taxon>Bacillaceae</taxon>
        <taxon>Ectobacillus</taxon>
    </lineage>
</organism>
<name>A0ABV5WE58_9BACI</name>
<dbReference type="InterPro" id="IPR052923">
    <property type="entry name" value="UPF0718"/>
</dbReference>
<feature type="transmembrane region" description="Helical" evidence="7">
    <location>
        <begin position="183"/>
        <end position="201"/>
    </location>
</feature>